<evidence type="ECO:0000313" key="2">
    <source>
        <dbReference type="Proteomes" id="UP001384579"/>
    </source>
</evidence>
<proteinExistence type="predicted"/>
<dbReference type="RefSeq" id="WP_340518277.1">
    <property type="nucleotide sequence ID" value="NZ_JBBLXS010000001.1"/>
</dbReference>
<gene>
    <name evidence="1" type="ORF">WMG39_00040</name>
</gene>
<sequence>MRDYWDEQNSLMVDRDINAAIDLKRLGLDIFPSIKRPSGNLSIVGTMDKSTTNEILYTLVEGYKKAQIIAPRGLMWEYVTIATAKTVSNF</sequence>
<organism evidence="1 2">
    <name type="scientific">Microcoleus anatoxicus PTRS2</name>
    <dbReference type="NCBI Taxonomy" id="2705321"/>
    <lineage>
        <taxon>Bacteria</taxon>
        <taxon>Bacillati</taxon>
        <taxon>Cyanobacteriota</taxon>
        <taxon>Cyanophyceae</taxon>
        <taxon>Oscillatoriophycideae</taxon>
        <taxon>Oscillatoriales</taxon>
        <taxon>Microcoleaceae</taxon>
        <taxon>Microcoleus</taxon>
        <taxon>Microcoleus anatoxicus</taxon>
    </lineage>
</organism>
<keyword evidence="2" id="KW-1185">Reference proteome</keyword>
<accession>A0ABU8YFV1</accession>
<dbReference type="Proteomes" id="UP001384579">
    <property type="component" value="Unassembled WGS sequence"/>
</dbReference>
<evidence type="ECO:0000313" key="1">
    <source>
        <dbReference type="EMBL" id="MEK0183231.1"/>
    </source>
</evidence>
<protein>
    <submittedName>
        <fullName evidence="1">Uncharacterized protein</fullName>
    </submittedName>
</protein>
<dbReference type="EMBL" id="JBBLXS010000001">
    <property type="protein sequence ID" value="MEK0183231.1"/>
    <property type="molecule type" value="Genomic_DNA"/>
</dbReference>
<reference evidence="1 2" key="1">
    <citation type="journal article" date="2020" name="Harmful Algae">
        <title>Molecular and morphological characterization of a novel dihydroanatoxin-a producing Microcoleus species (cyanobacteria) from the Russian River, California, USA.</title>
        <authorList>
            <person name="Conklin K.Y."/>
            <person name="Stancheva R."/>
            <person name="Otten T.G."/>
            <person name="Fadness R."/>
            <person name="Boyer G.L."/>
            <person name="Read B."/>
            <person name="Zhang X."/>
            <person name="Sheath R.G."/>
        </authorList>
    </citation>
    <scope>NUCLEOTIDE SEQUENCE [LARGE SCALE GENOMIC DNA]</scope>
    <source>
        <strain evidence="1 2">PTRS2</strain>
    </source>
</reference>
<name>A0ABU8YFV1_9CYAN</name>
<comment type="caution">
    <text evidence="1">The sequence shown here is derived from an EMBL/GenBank/DDBJ whole genome shotgun (WGS) entry which is preliminary data.</text>
</comment>